<comment type="caution">
    <text evidence="2">The sequence shown here is derived from an EMBL/GenBank/DDBJ whole genome shotgun (WGS) entry which is preliminary data.</text>
</comment>
<keyword evidence="1" id="KW-0732">Signal</keyword>
<evidence type="ECO:0000313" key="2">
    <source>
        <dbReference type="EMBL" id="MDX8144830.1"/>
    </source>
</evidence>
<evidence type="ECO:0000256" key="1">
    <source>
        <dbReference type="SAM" id="SignalP"/>
    </source>
</evidence>
<evidence type="ECO:0000313" key="3">
    <source>
        <dbReference type="Proteomes" id="UP001285352"/>
    </source>
</evidence>
<reference evidence="2 3" key="2">
    <citation type="submission" date="2023-11" db="EMBL/GenBank/DDBJ databases">
        <authorList>
            <person name="Lara A.C."/>
            <person name="Chronakova A."/>
        </authorList>
    </citation>
    <scope>NUCLEOTIDE SEQUENCE [LARGE SCALE GENOMIC DNA]</scope>
    <source>
        <strain evidence="2 3">BCCO 10_0061</strain>
    </source>
</reference>
<accession>A0ABU4V1N9</accession>
<dbReference type="RefSeq" id="WP_319976994.1">
    <property type="nucleotide sequence ID" value="NZ_JAXAVU010000010.1"/>
</dbReference>
<sequence>MLRNLICLFVVAAVAGCSSPPPSASPPSSATPDPAAVQAWVDQVCAADDPILVVSAVVAMAPKFAQGQQPTEADRPAVIASLTKLRDMYAQSKTAYDAIGPSPLPRGDELVAGHRKGLGELVPKLQDYLDKAQVFPAQGLDAPLTVAAVDAVSWKPEGPSLSDLQAPKCSK</sequence>
<dbReference type="PROSITE" id="PS51257">
    <property type="entry name" value="PROKAR_LIPOPROTEIN"/>
    <property type="match status" value="1"/>
</dbReference>
<dbReference type="EMBL" id="JAXAVU010000010">
    <property type="protein sequence ID" value="MDX8144830.1"/>
    <property type="molecule type" value="Genomic_DNA"/>
</dbReference>
<evidence type="ECO:0008006" key="4">
    <source>
        <dbReference type="Google" id="ProtNLM"/>
    </source>
</evidence>
<protein>
    <recommendedName>
        <fullName evidence="4">Lipoprotein</fullName>
    </recommendedName>
</protein>
<keyword evidence="3" id="KW-1185">Reference proteome</keyword>
<name>A0ABU4V1N9_9PSEU</name>
<proteinExistence type="predicted"/>
<gene>
    <name evidence="2" type="ORF">SK854_22145</name>
</gene>
<dbReference type="Proteomes" id="UP001285352">
    <property type="component" value="Unassembled WGS sequence"/>
</dbReference>
<reference evidence="2 3" key="1">
    <citation type="submission" date="2023-11" db="EMBL/GenBank/DDBJ databases">
        <title>Lentzea sokolovensis, sp. nov., Lentzea kristufkii, sp. nov., and Lentzea miocenensis, sp. nov., rare actinobacteria from Sokolov Coal Basin, Miocene lacustrine sediment, Czech Republic.</title>
        <authorList>
            <person name="Lara A."/>
            <person name="Kotroba L."/>
            <person name="Nouioui I."/>
            <person name="Neumann-Schaal M."/>
            <person name="Mast Y."/>
            <person name="Chronakova A."/>
        </authorList>
    </citation>
    <scope>NUCLEOTIDE SEQUENCE [LARGE SCALE GENOMIC DNA]</scope>
    <source>
        <strain evidence="2 3">BCCO 10_0061</strain>
    </source>
</reference>
<organism evidence="2 3">
    <name type="scientific">Lentzea sokolovensis</name>
    <dbReference type="NCBI Taxonomy" id="3095429"/>
    <lineage>
        <taxon>Bacteria</taxon>
        <taxon>Bacillati</taxon>
        <taxon>Actinomycetota</taxon>
        <taxon>Actinomycetes</taxon>
        <taxon>Pseudonocardiales</taxon>
        <taxon>Pseudonocardiaceae</taxon>
        <taxon>Lentzea</taxon>
    </lineage>
</organism>
<feature type="chain" id="PRO_5046983878" description="Lipoprotein" evidence="1">
    <location>
        <begin position="25"/>
        <end position="171"/>
    </location>
</feature>
<feature type="signal peptide" evidence="1">
    <location>
        <begin position="1"/>
        <end position="24"/>
    </location>
</feature>